<dbReference type="Pfam" id="PF00990">
    <property type="entry name" value="GGDEF"/>
    <property type="match status" value="1"/>
</dbReference>
<name>A0A840PPE8_URETH</name>
<dbReference type="InterPro" id="IPR050469">
    <property type="entry name" value="Diguanylate_Cyclase"/>
</dbReference>
<reference evidence="2 3" key="1">
    <citation type="submission" date="2020-08" db="EMBL/GenBank/DDBJ databases">
        <title>Genomic Encyclopedia of Type Strains, Phase IV (KMG-IV): sequencing the most valuable type-strain genomes for metagenomic binning, comparative biology and taxonomic classification.</title>
        <authorList>
            <person name="Goeker M."/>
        </authorList>
    </citation>
    <scope>NUCLEOTIDE SEQUENCE [LARGE SCALE GENOMIC DNA]</scope>
    <source>
        <strain evidence="2 3">DSM 10633</strain>
    </source>
</reference>
<comment type="caution">
    <text evidence="2">The sequence shown here is derived from an EMBL/GenBank/DDBJ whole genome shotgun (WGS) entry which is preliminary data.</text>
</comment>
<dbReference type="InterPro" id="IPR019734">
    <property type="entry name" value="TPR_rpt"/>
</dbReference>
<dbReference type="AlphaFoldDB" id="A0A840PPE8"/>
<evidence type="ECO:0000313" key="3">
    <source>
        <dbReference type="Proteomes" id="UP000557217"/>
    </source>
</evidence>
<dbReference type="InterPro" id="IPR026000">
    <property type="entry name" value="Apc5_dom"/>
</dbReference>
<dbReference type="InterPro" id="IPR043128">
    <property type="entry name" value="Rev_trsase/Diguanyl_cyclase"/>
</dbReference>
<protein>
    <submittedName>
        <fullName evidence="2">Diguanylate cyclase (GGDEF)-like protein</fullName>
    </submittedName>
</protein>
<dbReference type="PANTHER" id="PTHR45138">
    <property type="entry name" value="REGULATORY COMPONENTS OF SENSORY TRANSDUCTION SYSTEM"/>
    <property type="match status" value="1"/>
</dbReference>
<dbReference type="SMART" id="SM00267">
    <property type="entry name" value="GGDEF"/>
    <property type="match status" value="1"/>
</dbReference>
<dbReference type="InterPro" id="IPR029787">
    <property type="entry name" value="Nucleotide_cyclase"/>
</dbReference>
<evidence type="ECO:0000259" key="1">
    <source>
        <dbReference type="PROSITE" id="PS50887"/>
    </source>
</evidence>
<organism evidence="2 3">
    <name type="scientific">Ureibacillus thermosphaericus</name>
    <dbReference type="NCBI Taxonomy" id="51173"/>
    <lineage>
        <taxon>Bacteria</taxon>
        <taxon>Bacillati</taxon>
        <taxon>Bacillota</taxon>
        <taxon>Bacilli</taxon>
        <taxon>Bacillales</taxon>
        <taxon>Caryophanaceae</taxon>
        <taxon>Ureibacillus</taxon>
    </lineage>
</organism>
<dbReference type="GO" id="GO:1902201">
    <property type="term" value="P:negative regulation of bacterial-type flagellum-dependent cell motility"/>
    <property type="evidence" value="ECO:0007669"/>
    <property type="project" value="TreeGrafter"/>
</dbReference>
<dbReference type="SMART" id="SM00028">
    <property type="entry name" value="TPR"/>
    <property type="match status" value="5"/>
</dbReference>
<proteinExistence type="predicted"/>
<dbReference type="GO" id="GO:0043709">
    <property type="term" value="P:cell adhesion involved in single-species biofilm formation"/>
    <property type="evidence" value="ECO:0007669"/>
    <property type="project" value="TreeGrafter"/>
</dbReference>
<keyword evidence="3" id="KW-1185">Reference proteome</keyword>
<feature type="domain" description="GGDEF" evidence="1">
    <location>
        <begin position="338"/>
        <end position="476"/>
    </location>
</feature>
<evidence type="ECO:0000313" key="2">
    <source>
        <dbReference type="EMBL" id="MBB5147913.1"/>
    </source>
</evidence>
<dbReference type="SUPFAM" id="SSF55073">
    <property type="entry name" value="Nucleotide cyclase"/>
    <property type="match status" value="1"/>
</dbReference>
<dbReference type="Proteomes" id="UP000557217">
    <property type="component" value="Unassembled WGS sequence"/>
</dbReference>
<dbReference type="PANTHER" id="PTHR45138:SF9">
    <property type="entry name" value="DIGUANYLATE CYCLASE DGCM-RELATED"/>
    <property type="match status" value="1"/>
</dbReference>
<dbReference type="Pfam" id="PF12862">
    <property type="entry name" value="ANAPC5"/>
    <property type="match status" value="1"/>
</dbReference>
<dbReference type="FunFam" id="3.30.70.270:FF:000001">
    <property type="entry name" value="Diguanylate cyclase domain protein"/>
    <property type="match status" value="1"/>
</dbReference>
<dbReference type="NCBIfam" id="TIGR00254">
    <property type="entry name" value="GGDEF"/>
    <property type="match status" value="1"/>
</dbReference>
<dbReference type="CDD" id="cd01949">
    <property type="entry name" value="GGDEF"/>
    <property type="match status" value="1"/>
</dbReference>
<dbReference type="Gene3D" id="3.30.70.270">
    <property type="match status" value="1"/>
</dbReference>
<dbReference type="GO" id="GO:0052621">
    <property type="term" value="F:diguanylate cyclase activity"/>
    <property type="evidence" value="ECO:0007669"/>
    <property type="project" value="TreeGrafter"/>
</dbReference>
<dbReference type="InterPro" id="IPR000160">
    <property type="entry name" value="GGDEF_dom"/>
</dbReference>
<accession>A0A840PPE8</accession>
<dbReference type="EMBL" id="JACHGZ010000002">
    <property type="protein sequence ID" value="MBB5147913.1"/>
    <property type="molecule type" value="Genomic_DNA"/>
</dbReference>
<gene>
    <name evidence="2" type="ORF">HNR36_000295</name>
</gene>
<sequence length="479" mass="55345">MNAQLYHLTRLESLTGNLFIDGKYTEAIELGKELLETAKKTEDIKATMNAHLNLACCYYYLGEIEIAFQHILDYKVLCDEFGDDRDKYYLYYLSALIYAYEENFEEAKEAMKQCIRIAQELEMFYSVSSSFNSYSNYLLHEGNYEKALHYALKALAIAKEHCPSEILLQCHIYLSIASSYIGLNELSKAEKIINHLELNQYINNLPHEKAHFLHVKATFHRSKGEYDIALQLLHKSFNIYSEYNNQMKLKSILKVIAEIYESLGNYKKSYEAMKEYLTIVEKLFSTRLSSKIRELDVNQSIKAIEKRANVDSLTGVYNRYYIETTCDKWLKEIKKTDEHICCVVIDIDSFKNINDTFGHLIGDEVIKGVAQACLKVANEDKENIIVGRYGGDEFIVLLKGYPSHSIMERAKQLYNEITSFQINYLTNEIKVTVSIGVVCTNSIPYAKKFTQIFKVADQALYMAKRQGKNQIVYLSNENC</sequence>
<dbReference type="RefSeq" id="WP_168411838.1">
    <property type="nucleotide sequence ID" value="NZ_JAAXPW010000002.1"/>
</dbReference>
<dbReference type="GO" id="GO:0005886">
    <property type="term" value="C:plasma membrane"/>
    <property type="evidence" value="ECO:0007669"/>
    <property type="project" value="TreeGrafter"/>
</dbReference>
<dbReference type="InterPro" id="IPR011990">
    <property type="entry name" value="TPR-like_helical_dom_sf"/>
</dbReference>
<dbReference type="Gene3D" id="1.25.40.10">
    <property type="entry name" value="Tetratricopeptide repeat domain"/>
    <property type="match status" value="2"/>
</dbReference>
<dbReference type="PROSITE" id="PS50887">
    <property type="entry name" value="GGDEF"/>
    <property type="match status" value="1"/>
</dbReference>
<dbReference type="SUPFAM" id="SSF48452">
    <property type="entry name" value="TPR-like"/>
    <property type="match status" value="2"/>
</dbReference>
<dbReference type="Pfam" id="PF13181">
    <property type="entry name" value="TPR_8"/>
    <property type="match status" value="1"/>
</dbReference>